<comment type="caution">
    <text evidence="2">The sequence shown here is derived from an EMBL/GenBank/DDBJ whole genome shotgun (WGS) entry which is preliminary data.</text>
</comment>
<dbReference type="AlphaFoldDB" id="A0A511QQ84"/>
<keyword evidence="1" id="KW-0732">Signal</keyword>
<dbReference type="EMBL" id="BJXK01000004">
    <property type="protein sequence ID" value="GEM79056.1"/>
    <property type="molecule type" value="Genomic_DNA"/>
</dbReference>
<name>A0A511QQ84_9VIBR</name>
<proteinExistence type="predicted"/>
<evidence type="ECO:0000313" key="3">
    <source>
        <dbReference type="Proteomes" id="UP000321113"/>
    </source>
</evidence>
<protein>
    <submittedName>
        <fullName evidence="2">Haloacid dehalogenase</fullName>
    </submittedName>
</protein>
<keyword evidence="3" id="KW-1185">Reference proteome</keyword>
<dbReference type="RefSeq" id="WP_119008517.1">
    <property type="nucleotide sequence ID" value="NZ_BJXK01000004.1"/>
</dbReference>
<organism evidence="2 3">
    <name type="scientific">Vibrio superstes NBRC 103154</name>
    <dbReference type="NCBI Taxonomy" id="1219062"/>
    <lineage>
        <taxon>Bacteria</taxon>
        <taxon>Pseudomonadati</taxon>
        <taxon>Pseudomonadota</taxon>
        <taxon>Gammaproteobacteria</taxon>
        <taxon>Vibrionales</taxon>
        <taxon>Vibrionaceae</taxon>
        <taxon>Vibrio</taxon>
    </lineage>
</organism>
<evidence type="ECO:0000313" key="2">
    <source>
        <dbReference type="EMBL" id="GEM79056.1"/>
    </source>
</evidence>
<dbReference type="Proteomes" id="UP000321113">
    <property type="component" value="Unassembled WGS sequence"/>
</dbReference>
<dbReference type="InterPro" id="IPR023214">
    <property type="entry name" value="HAD_sf"/>
</dbReference>
<sequence>MALMKKALGFTIIMVLSTPLAFAQQALSSWNDTALKQQIVTFIANTVDKSNEQYRPPEQRIAVFDNDGTLWNEKPTYIHFQAVFHTLGEQLKKDPSLKDRQPWAMVAKGKPDLSHYGQLLDIESFGLDSIVEQVLGVPYSGMTSSVFKKQNEQFLKTWKHPKYKVGYQGLTYQPMKELIDYLHQNQFKVFIFTADEVDFLRPLSQELYNIPPERVFGTSMKHDLTFENGVGVLTRTSQPEWINNWAHKSQLIQRTFGDNVPLIAVGNSNGDQQMLHYTASYGGLALWLHHDDEKREDKYDKHTDELQKLTQQGLITPINMSGEWKTVF</sequence>
<dbReference type="OrthoDB" id="9799365at2"/>
<evidence type="ECO:0000256" key="1">
    <source>
        <dbReference type="SAM" id="SignalP"/>
    </source>
</evidence>
<dbReference type="Gene3D" id="3.40.50.1000">
    <property type="entry name" value="HAD superfamily/HAD-like"/>
    <property type="match status" value="1"/>
</dbReference>
<gene>
    <name evidence="2" type="ORF">VSU01S_13010</name>
</gene>
<dbReference type="InterPro" id="IPR036412">
    <property type="entry name" value="HAD-like_sf"/>
</dbReference>
<accession>A0A511QQ84</accession>
<dbReference type="SUPFAM" id="SSF56784">
    <property type="entry name" value="HAD-like"/>
    <property type="match status" value="1"/>
</dbReference>
<feature type="chain" id="PRO_5021885564" evidence="1">
    <location>
        <begin position="24"/>
        <end position="328"/>
    </location>
</feature>
<feature type="signal peptide" evidence="1">
    <location>
        <begin position="1"/>
        <end position="23"/>
    </location>
</feature>
<reference evidence="2 3" key="1">
    <citation type="submission" date="2019-07" db="EMBL/GenBank/DDBJ databases">
        <title>Whole genome shotgun sequence of Vibrio superstes NBRC 103154.</title>
        <authorList>
            <person name="Hosoyama A."/>
            <person name="Uohara A."/>
            <person name="Ohji S."/>
            <person name="Ichikawa N."/>
        </authorList>
    </citation>
    <scope>NUCLEOTIDE SEQUENCE [LARGE SCALE GENOMIC DNA]</scope>
    <source>
        <strain evidence="2 3">NBRC 103154</strain>
    </source>
</reference>